<evidence type="ECO:0000313" key="1">
    <source>
        <dbReference type="EMBL" id="KAG1778125.1"/>
    </source>
</evidence>
<dbReference type="EMBL" id="JABBWD010000017">
    <property type="protein sequence ID" value="KAG1778125.1"/>
    <property type="molecule type" value="Genomic_DNA"/>
</dbReference>
<dbReference type="Proteomes" id="UP000714275">
    <property type="component" value="Unassembled WGS sequence"/>
</dbReference>
<gene>
    <name evidence="1" type="ORF">EV702DRAFT_1044816</name>
</gene>
<reference evidence="1" key="1">
    <citation type="journal article" date="2020" name="New Phytol.">
        <title>Comparative genomics reveals dynamic genome evolution in host specialist ectomycorrhizal fungi.</title>
        <authorList>
            <person name="Lofgren L.A."/>
            <person name="Nguyen N.H."/>
            <person name="Vilgalys R."/>
            <person name="Ruytinx J."/>
            <person name="Liao H.L."/>
            <person name="Branco S."/>
            <person name="Kuo A."/>
            <person name="LaButti K."/>
            <person name="Lipzen A."/>
            <person name="Andreopoulos W."/>
            <person name="Pangilinan J."/>
            <person name="Riley R."/>
            <person name="Hundley H."/>
            <person name="Na H."/>
            <person name="Barry K."/>
            <person name="Grigoriev I.V."/>
            <person name="Stajich J.E."/>
            <person name="Kennedy P.G."/>
        </authorList>
    </citation>
    <scope>NUCLEOTIDE SEQUENCE</scope>
    <source>
        <strain evidence="1">DOB743</strain>
    </source>
</reference>
<accession>A0A9P7D2S5</accession>
<protein>
    <submittedName>
        <fullName evidence="1">Uncharacterized protein</fullName>
    </submittedName>
</protein>
<comment type="caution">
    <text evidence="1">The sequence shown here is derived from an EMBL/GenBank/DDBJ whole genome shotgun (WGS) entry which is preliminary data.</text>
</comment>
<dbReference type="AlphaFoldDB" id="A0A9P7D2S5"/>
<keyword evidence="2" id="KW-1185">Reference proteome</keyword>
<proteinExistence type="predicted"/>
<name>A0A9P7D2S5_9AGAM</name>
<organism evidence="1 2">
    <name type="scientific">Suillus placidus</name>
    <dbReference type="NCBI Taxonomy" id="48579"/>
    <lineage>
        <taxon>Eukaryota</taxon>
        <taxon>Fungi</taxon>
        <taxon>Dikarya</taxon>
        <taxon>Basidiomycota</taxon>
        <taxon>Agaricomycotina</taxon>
        <taxon>Agaricomycetes</taxon>
        <taxon>Agaricomycetidae</taxon>
        <taxon>Boletales</taxon>
        <taxon>Suillineae</taxon>
        <taxon>Suillaceae</taxon>
        <taxon>Suillus</taxon>
    </lineage>
</organism>
<evidence type="ECO:0000313" key="2">
    <source>
        <dbReference type="Proteomes" id="UP000714275"/>
    </source>
</evidence>
<sequence>MFLIPSNPSMFPLCSSSEGKKIVNLFSLGSVDKLSVANRCDIGSASIICIEAKTLKEQVGLIYPCGFCGQSGHDEHKIQIKILNKGVICEGEDTGLELHK</sequence>